<dbReference type="Proteomes" id="UP000047420">
    <property type="component" value="Unassembled WGS sequence"/>
</dbReference>
<dbReference type="RefSeq" id="WP_033851598.1">
    <property type="nucleotide sequence ID" value="NZ_CBLI010000409.1"/>
</dbReference>
<gene>
    <name evidence="1" type="ORF">ERS008478_02584</name>
</gene>
<organism evidence="1 2">
    <name type="scientific">Yersinia wautersii</name>
    <dbReference type="NCBI Taxonomy" id="1341643"/>
    <lineage>
        <taxon>Bacteria</taxon>
        <taxon>Pseudomonadati</taxon>
        <taxon>Pseudomonadota</taxon>
        <taxon>Gammaproteobacteria</taxon>
        <taxon>Enterobacterales</taxon>
        <taxon>Yersiniaceae</taxon>
        <taxon>Yersinia</taxon>
    </lineage>
</organism>
<name>A0ABP1ZIH5_9GAMM</name>
<evidence type="ECO:0000313" key="1">
    <source>
        <dbReference type="EMBL" id="CRG50978.1"/>
    </source>
</evidence>
<keyword evidence="2" id="KW-1185">Reference proteome</keyword>
<accession>A0ABP1ZIH5</accession>
<comment type="caution">
    <text evidence="1">The sequence shown here is derived from an EMBL/GenBank/DDBJ whole genome shotgun (WGS) entry which is preliminary data.</text>
</comment>
<dbReference type="EMBL" id="CVMG01000019">
    <property type="protein sequence ID" value="CRG50978.1"/>
    <property type="molecule type" value="Genomic_DNA"/>
</dbReference>
<protein>
    <submittedName>
        <fullName evidence="1">Uncharacterized protein</fullName>
    </submittedName>
</protein>
<proteinExistence type="predicted"/>
<reference evidence="1 2" key="1">
    <citation type="submission" date="2015-03" db="EMBL/GenBank/DDBJ databases">
        <authorList>
            <consortium name="Pathogen Informatics"/>
            <person name="Murphy D."/>
        </authorList>
    </citation>
    <scope>NUCLEOTIDE SEQUENCE [LARGE SCALE GENOMIC DNA]</scope>
    <source>
        <strain evidence="1 2">WP-931201</strain>
    </source>
</reference>
<evidence type="ECO:0000313" key="2">
    <source>
        <dbReference type="Proteomes" id="UP000047420"/>
    </source>
</evidence>
<sequence>MLFSLNPQTPQCSVFSLLNAEFLHFLQSSVNADIYSERLFRTFTETSRGRQRTVPSVCWSNKPTREKFHKLWLALPDTIVKRQELSDQISESQNIQHFFNDTQARLPELVPTSLFEACKSLTTHLFTCTKDLAKAKLQSQSSIENHYQNFARENNHSHLCSICGTALLSQNRANVVDEKQYRSDYDHVLCKDKYPVYSVHPGNFIPTCHICNSKAKGAKDVLRDNGNQRRIAFYPLPPSQESCEQFAAVSLHLSDRRDLIENNWEAPLDSISVLFPRAPVDIVSKIEVWKEVYKVTERVEQHLKTHFFERIATDLRPVSFDDFCGQLDRYSRQMPIDYKKSEWRFWWHKVYEFLSSQNEAYLQDVWVLIDWKLRLSNDADMADTFY</sequence>